<dbReference type="AlphaFoldDB" id="A0A8R7PA38"/>
<keyword evidence="3" id="KW-1185">Reference proteome</keyword>
<evidence type="ECO:0000313" key="3">
    <source>
        <dbReference type="Proteomes" id="UP000015106"/>
    </source>
</evidence>
<dbReference type="Gramene" id="TuG1812G0200000856.01.T01">
    <property type="protein sequence ID" value="TuG1812G0200000856.01.T01"/>
    <property type="gene ID" value="TuG1812G0200000856.01"/>
</dbReference>
<reference evidence="2" key="3">
    <citation type="submission" date="2022-06" db="UniProtKB">
        <authorList>
            <consortium name="EnsemblPlants"/>
        </authorList>
    </citation>
    <scope>IDENTIFICATION</scope>
</reference>
<feature type="compositionally biased region" description="Basic residues" evidence="1">
    <location>
        <begin position="70"/>
        <end position="90"/>
    </location>
</feature>
<evidence type="ECO:0000313" key="2">
    <source>
        <dbReference type="EnsemblPlants" id="TuG1812G0200000856.01.T01"/>
    </source>
</evidence>
<accession>A0A8R7PA38</accession>
<feature type="region of interest" description="Disordered" evidence="1">
    <location>
        <begin position="1"/>
        <end position="99"/>
    </location>
</feature>
<proteinExistence type="predicted"/>
<name>A0A8R7PA38_TRIUA</name>
<dbReference type="Proteomes" id="UP000015106">
    <property type="component" value="Chromosome 2"/>
</dbReference>
<protein>
    <submittedName>
        <fullName evidence="2">Uncharacterized protein</fullName>
    </submittedName>
</protein>
<reference evidence="2" key="2">
    <citation type="submission" date="2018-03" db="EMBL/GenBank/DDBJ databases">
        <title>The Triticum urartu genome reveals the dynamic nature of wheat genome evolution.</title>
        <authorList>
            <person name="Ling H."/>
            <person name="Ma B."/>
            <person name="Shi X."/>
            <person name="Liu H."/>
            <person name="Dong L."/>
            <person name="Sun H."/>
            <person name="Cao Y."/>
            <person name="Gao Q."/>
            <person name="Zheng S."/>
            <person name="Li Y."/>
            <person name="Yu Y."/>
            <person name="Du H."/>
            <person name="Qi M."/>
            <person name="Li Y."/>
            <person name="Yu H."/>
            <person name="Cui Y."/>
            <person name="Wang N."/>
            <person name="Chen C."/>
            <person name="Wu H."/>
            <person name="Zhao Y."/>
            <person name="Zhang J."/>
            <person name="Li Y."/>
            <person name="Zhou W."/>
            <person name="Zhang B."/>
            <person name="Hu W."/>
            <person name="Eijk M."/>
            <person name="Tang J."/>
            <person name="Witsenboer H."/>
            <person name="Zhao S."/>
            <person name="Li Z."/>
            <person name="Zhang A."/>
            <person name="Wang D."/>
            <person name="Liang C."/>
        </authorList>
    </citation>
    <scope>NUCLEOTIDE SEQUENCE [LARGE SCALE GENOMIC DNA]</scope>
    <source>
        <strain evidence="2">cv. G1812</strain>
    </source>
</reference>
<feature type="compositionally biased region" description="Polar residues" evidence="1">
    <location>
        <begin position="1"/>
        <end position="19"/>
    </location>
</feature>
<dbReference type="EnsemblPlants" id="TuG1812G0200000856.01.T01">
    <property type="protein sequence ID" value="TuG1812G0200000856.01.T01"/>
    <property type="gene ID" value="TuG1812G0200000856.01"/>
</dbReference>
<reference evidence="3" key="1">
    <citation type="journal article" date="2013" name="Nature">
        <title>Draft genome of the wheat A-genome progenitor Triticum urartu.</title>
        <authorList>
            <person name="Ling H.Q."/>
            <person name="Zhao S."/>
            <person name="Liu D."/>
            <person name="Wang J."/>
            <person name="Sun H."/>
            <person name="Zhang C."/>
            <person name="Fan H."/>
            <person name="Li D."/>
            <person name="Dong L."/>
            <person name="Tao Y."/>
            <person name="Gao C."/>
            <person name="Wu H."/>
            <person name="Li Y."/>
            <person name="Cui Y."/>
            <person name="Guo X."/>
            <person name="Zheng S."/>
            <person name="Wang B."/>
            <person name="Yu K."/>
            <person name="Liang Q."/>
            <person name="Yang W."/>
            <person name="Lou X."/>
            <person name="Chen J."/>
            <person name="Feng M."/>
            <person name="Jian J."/>
            <person name="Zhang X."/>
            <person name="Luo G."/>
            <person name="Jiang Y."/>
            <person name="Liu J."/>
            <person name="Wang Z."/>
            <person name="Sha Y."/>
            <person name="Zhang B."/>
            <person name="Wu H."/>
            <person name="Tang D."/>
            <person name="Shen Q."/>
            <person name="Xue P."/>
            <person name="Zou S."/>
            <person name="Wang X."/>
            <person name="Liu X."/>
            <person name="Wang F."/>
            <person name="Yang Y."/>
            <person name="An X."/>
            <person name="Dong Z."/>
            <person name="Zhang K."/>
            <person name="Zhang X."/>
            <person name="Luo M.C."/>
            <person name="Dvorak J."/>
            <person name="Tong Y."/>
            <person name="Wang J."/>
            <person name="Yang H."/>
            <person name="Li Z."/>
            <person name="Wang D."/>
            <person name="Zhang A."/>
            <person name="Wang J."/>
        </authorList>
    </citation>
    <scope>NUCLEOTIDE SEQUENCE</scope>
    <source>
        <strain evidence="3">cv. G1812</strain>
    </source>
</reference>
<sequence>PRVLSSHTATQTRAPCQQQPRSSNSSASSRRTPPSARRAAARASYRSTPIRRDPAGSGRQRPVQTSPPRLGRRPPRRRHTACGIQRHRRLATSSPGGDALTSHLPTRAAAANASLRASPWCLFILHCFKEVCQIRARKTMAMYFD</sequence>
<evidence type="ECO:0000256" key="1">
    <source>
        <dbReference type="SAM" id="MobiDB-lite"/>
    </source>
</evidence>
<feature type="compositionally biased region" description="Low complexity" evidence="1">
    <location>
        <begin position="20"/>
        <end position="48"/>
    </location>
</feature>
<organism evidence="2 3">
    <name type="scientific">Triticum urartu</name>
    <name type="common">Red wild einkorn</name>
    <name type="synonym">Crithodium urartu</name>
    <dbReference type="NCBI Taxonomy" id="4572"/>
    <lineage>
        <taxon>Eukaryota</taxon>
        <taxon>Viridiplantae</taxon>
        <taxon>Streptophyta</taxon>
        <taxon>Embryophyta</taxon>
        <taxon>Tracheophyta</taxon>
        <taxon>Spermatophyta</taxon>
        <taxon>Magnoliopsida</taxon>
        <taxon>Liliopsida</taxon>
        <taxon>Poales</taxon>
        <taxon>Poaceae</taxon>
        <taxon>BOP clade</taxon>
        <taxon>Pooideae</taxon>
        <taxon>Triticodae</taxon>
        <taxon>Triticeae</taxon>
        <taxon>Triticinae</taxon>
        <taxon>Triticum</taxon>
    </lineage>
</organism>